<dbReference type="Proteomes" id="UP001057998">
    <property type="component" value="Chromosome 2"/>
</dbReference>
<evidence type="ECO:0008006" key="3">
    <source>
        <dbReference type="Google" id="ProtNLM"/>
    </source>
</evidence>
<dbReference type="EMBL" id="CP101509">
    <property type="protein sequence ID" value="UTV29739.1"/>
    <property type="molecule type" value="Genomic_DNA"/>
</dbReference>
<proteinExistence type="predicted"/>
<dbReference type="PROSITE" id="PS51257">
    <property type="entry name" value="PROKAR_LIPOPROTEIN"/>
    <property type="match status" value="1"/>
</dbReference>
<evidence type="ECO:0000313" key="1">
    <source>
        <dbReference type="EMBL" id="UTV29739.1"/>
    </source>
</evidence>
<evidence type="ECO:0000313" key="2">
    <source>
        <dbReference type="Proteomes" id="UP001057998"/>
    </source>
</evidence>
<protein>
    <recommendedName>
        <fullName evidence="3">Lipoprotein</fullName>
    </recommendedName>
</protein>
<dbReference type="RefSeq" id="WP_255391059.1">
    <property type="nucleotide sequence ID" value="NZ_CP101509.1"/>
</dbReference>
<accession>A0ABY5GLZ7</accession>
<keyword evidence="2" id="KW-1185">Reference proteome</keyword>
<reference evidence="1" key="1">
    <citation type="submission" date="2022-07" db="EMBL/GenBank/DDBJ databases">
        <title>Genome sequencing of Photobacterium atrarenae GJH2-4.</title>
        <authorList>
            <person name="Park S.-J."/>
        </authorList>
    </citation>
    <scope>NUCLEOTIDE SEQUENCE</scope>
    <source>
        <strain evidence="1">GJH2-4</strain>
    </source>
</reference>
<sequence>MISKHVPFSRQFVLAAFLSLSGCSSTSLTQTSLPHGVDAHQFRQQYMELYRTQEAMPQPQPILLLKPTPSS</sequence>
<gene>
    <name evidence="1" type="ORF">NNL38_22275</name>
</gene>
<organism evidence="1 2">
    <name type="scientific">Photobacterium atrarenae</name>
    <dbReference type="NCBI Taxonomy" id="865757"/>
    <lineage>
        <taxon>Bacteria</taxon>
        <taxon>Pseudomonadati</taxon>
        <taxon>Pseudomonadota</taxon>
        <taxon>Gammaproteobacteria</taxon>
        <taxon>Vibrionales</taxon>
        <taxon>Vibrionaceae</taxon>
        <taxon>Photobacterium</taxon>
    </lineage>
</organism>
<name>A0ABY5GLZ7_9GAMM</name>